<dbReference type="Gene3D" id="1.25.10.10">
    <property type="entry name" value="Leucine-rich Repeat Variant"/>
    <property type="match status" value="2"/>
</dbReference>
<dbReference type="PANTHER" id="PTHR13554">
    <property type="entry name" value="26S PROTEASOME NON-ATPASE REGULATORY SUBUNIT 5-RELATED"/>
    <property type="match status" value="1"/>
</dbReference>
<evidence type="ECO:0000256" key="1">
    <source>
        <dbReference type="ARBA" id="ARBA00006823"/>
    </source>
</evidence>
<dbReference type="PANTHER" id="PTHR13554:SF10">
    <property type="entry name" value="26S PROTEASOME NON-ATPASE REGULATORY SUBUNIT 5"/>
    <property type="match status" value="1"/>
</dbReference>
<proteinExistence type="inferred from homology"/>
<reference evidence="3" key="1">
    <citation type="submission" date="2016-05" db="EMBL/GenBank/DDBJ databases">
        <authorList>
            <person name="Lavstsen T."/>
            <person name="Jespersen J.S."/>
        </authorList>
    </citation>
    <scope>NUCLEOTIDE SEQUENCE</scope>
    <source>
        <tissue evidence="3">Brain</tissue>
    </source>
</reference>
<dbReference type="InterPro" id="IPR016024">
    <property type="entry name" value="ARM-type_fold"/>
</dbReference>
<dbReference type="InterPro" id="IPR011989">
    <property type="entry name" value="ARM-like"/>
</dbReference>
<dbReference type="SUPFAM" id="SSF48371">
    <property type="entry name" value="ARM repeat"/>
    <property type="match status" value="1"/>
</dbReference>
<keyword evidence="3" id="KW-0647">Proteasome</keyword>
<accession>A0A1A8HI56</accession>
<evidence type="ECO:0000256" key="2">
    <source>
        <dbReference type="ARBA" id="ARBA00014933"/>
    </source>
</evidence>
<organism evidence="3">
    <name type="scientific">Nothobranchius korthausae</name>
    <dbReference type="NCBI Taxonomy" id="1143690"/>
    <lineage>
        <taxon>Eukaryota</taxon>
        <taxon>Metazoa</taxon>
        <taxon>Chordata</taxon>
        <taxon>Craniata</taxon>
        <taxon>Vertebrata</taxon>
        <taxon>Euteleostomi</taxon>
        <taxon>Actinopterygii</taxon>
        <taxon>Neopterygii</taxon>
        <taxon>Teleostei</taxon>
        <taxon>Neoteleostei</taxon>
        <taxon>Acanthomorphata</taxon>
        <taxon>Ovalentaria</taxon>
        <taxon>Atherinomorphae</taxon>
        <taxon>Cyprinodontiformes</taxon>
        <taxon>Nothobranchiidae</taxon>
        <taxon>Nothobranchius</taxon>
    </lineage>
</organism>
<dbReference type="FunFam" id="1.25.10.10:FF:000706">
    <property type="entry name" value="Proteasome (Prosome, macropain) 26S subunit, non-ATPase, 5"/>
    <property type="match status" value="1"/>
</dbReference>
<dbReference type="Pfam" id="PF10508">
    <property type="entry name" value="Proteasom_PSMB"/>
    <property type="match status" value="1"/>
</dbReference>
<dbReference type="InterPro" id="IPR019538">
    <property type="entry name" value="PSMD5"/>
</dbReference>
<comment type="similarity">
    <text evidence="1">Belongs to the proteasome subunit S5B/HSM3 family.</text>
</comment>
<dbReference type="GO" id="GO:0005829">
    <property type="term" value="C:cytosol"/>
    <property type="evidence" value="ECO:0007669"/>
    <property type="project" value="TreeGrafter"/>
</dbReference>
<dbReference type="GO" id="GO:0000502">
    <property type="term" value="C:proteasome complex"/>
    <property type="evidence" value="ECO:0007669"/>
    <property type="project" value="UniProtKB-KW"/>
</dbReference>
<name>A0A1A8HI56_9TELE</name>
<protein>
    <recommendedName>
        <fullName evidence="2">26S proteasome non-ATPase regulatory subunit 5</fullName>
    </recommendedName>
</protein>
<dbReference type="GO" id="GO:0043248">
    <property type="term" value="P:proteasome assembly"/>
    <property type="evidence" value="ECO:0007669"/>
    <property type="project" value="InterPro"/>
</dbReference>
<gene>
    <name evidence="3" type="primary">PSMD5</name>
</gene>
<dbReference type="EMBL" id="HAEC01014911">
    <property type="protein sequence ID" value="SBQ83128.1"/>
    <property type="molecule type" value="Transcribed_RNA"/>
</dbReference>
<evidence type="ECO:0000313" key="3">
    <source>
        <dbReference type="EMBL" id="SBQ83128.1"/>
    </source>
</evidence>
<dbReference type="AlphaFoldDB" id="A0A1A8HI56"/>
<reference evidence="3" key="2">
    <citation type="submission" date="2016-06" db="EMBL/GenBank/DDBJ databases">
        <title>The genome of a short-lived fish provides insights into sex chromosome evolution and the genetic control of aging.</title>
        <authorList>
            <person name="Reichwald K."/>
            <person name="Felder M."/>
            <person name="Petzold A."/>
            <person name="Koch P."/>
            <person name="Groth M."/>
            <person name="Platzer M."/>
        </authorList>
    </citation>
    <scope>NUCLEOTIDE SEQUENCE</scope>
    <source>
        <tissue evidence="3">Brain</tissue>
    </source>
</reference>
<sequence length="515" mass="56571">MNKTDLFLEAVMAATIQSLLEEISGVDDPVEELQSLKTALLSIPVSALRDAVSGQRFDLIFSLLDTNEREQVELCVDILERILLALSPVHVVQNYRAALQSGLKHPNETVKILALTQIGRVVEHPEASTEILNNHELLQGMILCIREEKMAVAKRAIESLSKISHSKPGLDKLFHSDLLDVLKDVMATSDIIRYRVYELLVEISSASPISLGYCASSGLISQLLGELTGDDVLIRATAVEMVTSLAHSQHGRQYLAQQGIMDKISNMIRGAEMDSFSSLYLPGLVKFFGNLAIMESPQQVCETYPAFLNKALEMALDPDPAMIGVGLDTLGLLGSTVEGKQVLQKTGENFKAVILRMSQLASSGANELRVRSLDAISQLLTLQPEQQTEDLLSLTESWFHLLSNKPMDMIRDISTQPFPELHCAALRIFTAIASQPWGQRMMINNPGFMEFILDRSTGQTKEAKDAKFELVGSLVGSSTSAEILGSQNYIRLKMYLKEGPYYVTAVASVGTEGAE</sequence>